<dbReference type="SUPFAM" id="SSF48371">
    <property type="entry name" value="ARM repeat"/>
    <property type="match status" value="1"/>
</dbReference>
<feature type="domain" description="GBD/FH3" evidence="2">
    <location>
        <begin position="162"/>
        <end position="599"/>
    </location>
</feature>
<dbReference type="SMART" id="SM01139">
    <property type="entry name" value="Drf_FH3"/>
    <property type="match status" value="1"/>
</dbReference>
<feature type="region of interest" description="Disordered" evidence="1">
    <location>
        <begin position="1"/>
        <end position="52"/>
    </location>
</feature>
<evidence type="ECO:0000259" key="2">
    <source>
        <dbReference type="PROSITE" id="PS51232"/>
    </source>
</evidence>
<dbReference type="PROSITE" id="PS51232">
    <property type="entry name" value="GBD_FH3"/>
    <property type="match status" value="1"/>
</dbReference>
<accession>A0A7R9FL24</accession>
<dbReference type="Pfam" id="PF02181">
    <property type="entry name" value="FH2"/>
    <property type="match status" value="1"/>
</dbReference>
<evidence type="ECO:0000256" key="1">
    <source>
        <dbReference type="SAM" id="MobiDB-lite"/>
    </source>
</evidence>
<dbReference type="Gene3D" id="1.20.58.2220">
    <property type="entry name" value="Formin, FH2 domain"/>
    <property type="match status" value="1"/>
</dbReference>
<name>A0A7R9FL24_9NEOP</name>
<dbReference type="GO" id="GO:0030036">
    <property type="term" value="P:actin cytoskeleton organization"/>
    <property type="evidence" value="ECO:0007669"/>
    <property type="project" value="InterPro"/>
</dbReference>
<organism evidence="4">
    <name type="scientific">Timema tahoe</name>
    <dbReference type="NCBI Taxonomy" id="61484"/>
    <lineage>
        <taxon>Eukaryota</taxon>
        <taxon>Metazoa</taxon>
        <taxon>Ecdysozoa</taxon>
        <taxon>Arthropoda</taxon>
        <taxon>Hexapoda</taxon>
        <taxon>Insecta</taxon>
        <taxon>Pterygota</taxon>
        <taxon>Neoptera</taxon>
        <taxon>Polyneoptera</taxon>
        <taxon>Phasmatodea</taxon>
        <taxon>Timematodea</taxon>
        <taxon>Timematoidea</taxon>
        <taxon>Timematidae</taxon>
        <taxon>Timema</taxon>
    </lineage>
</organism>
<proteinExistence type="predicted"/>
<dbReference type="GO" id="GO:0031267">
    <property type="term" value="F:small GTPase binding"/>
    <property type="evidence" value="ECO:0007669"/>
    <property type="project" value="InterPro"/>
</dbReference>
<dbReference type="SUPFAM" id="SSF101447">
    <property type="entry name" value="Formin homology 2 domain (FH2 domain)"/>
    <property type="match status" value="1"/>
</dbReference>
<feature type="compositionally biased region" description="Polar residues" evidence="1">
    <location>
        <begin position="636"/>
        <end position="650"/>
    </location>
</feature>
<dbReference type="PANTHER" id="PTHR46345">
    <property type="entry name" value="INVERTED FORMIN-2"/>
    <property type="match status" value="1"/>
</dbReference>
<feature type="compositionally biased region" description="Pro residues" evidence="1">
    <location>
        <begin position="684"/>
        <end position="720"/>
    </location>
</feature>
<evidence type="ECO:0000313" key="4">
    <source>
        <dbReference type="EMBL" id="CAD7454481.1"/>
    </source>
</evidence>
<feature type="region of interest" description="Disordered" evidence="1">
    <location>
        <begin position="636"/>
        <end position="800"/>
    </location>
</feature>
<dbReference type="InterPro" id="IPR010472">
    <property type="entry name" value="FH3_dom"/>
</dbReference>
<reference evidence="4" key="1">
    <citation type="submission" date="2020-11" db="EMBL/GenBank/DDBJ databases">
        <authorList>
            <person name="Tran Van P."/>
        </authorList>
    </citation>
    <scope>NUCLEOTIDE SEQUENCE</scope>
</reference>
<feature type="compositionally biased region" description="Low complexity" evidence="1">
    <location>
        <begin position="922"/>
        <end position="937"/>
    </location>
</feature>
<dbReference type="Pfam" id="PF06371">
    <property type="entry name" value="Drf_GBD"/>
    <property type="match status" value="1"/>
</dbReference>
<feature type="compositionally biased region" description="Pro residues" evidence="1">
    <location>
        <begin position="727"/>
        <end position="800"/>
    </location>
</feature>
<feature type="compositionally biased region" description="Polar residues" evidence="1">
    <location>
        <begin position="660"/>
        <end position="671"/>
    </location>
</feature>
<dbReference type="InterPro" id="IPR014768">
    <property type="entry name" value="GBD/FH3_dom"/>
</dbReference>
<dbReference type="InterPro" id="IPR042201">
    <property type="entry name" value="FH2_Formin_sf"/>
</dbReference>
<dbReference type="InterPro" id="IPR011989">
    <property type="entry name" value="ARM-like"/>
</dbReference>
<gene>
    <name evidence="4" type="ORF">TTEB3V08_LOCUS2584</name>
</gene>
<dbReference type="Pfam" id="PF06367">
    <property type="entry name" value="Drf_FH3"/>
    <property type="match status" value="1"/>
</dbReference>
<dbReference type="InterPro" id="IPR016024">
    <property type="entry name" value="ARM-type_fold"/>
</dbReference>
<dbReference type="AlphaFoldDB" id="A0A7R9FL24"/>
<dbReference type="SMART" id="SM01140">
    <property type="entry name" value="Drf_GBD"/>
    <property type="match status" value="1"/>
</dbReference>
<feature type="domain" description="FH2" evidence="3">
    <location>
        <begin position="867"/>
        <end position="1041"/>
    </location>
</feature>
<protein>
    <submittedName>
        <fullName evidence="4">Uncharacterized protein</fullName>
    </submittedName>
</protein>
<feature type="compositionally biased region" description="Polar residues" evidence="1">
    <location>
        <begin position="41"/>
        <end position="51"/>
    </location>
</feature>
<dbReference type="PROSITE" id="PS51444">
    <property type="entry name" value="FH2"/>
    <property type="match status" value="1"/>
</dbReference>
<dbReference type="InterPro" id="IPR010473">
    <property type="entry name" value="GTPase-bd"/>
</dbReference>
<dbReference type="InterPro" id="IPR015425">
    <property type="entry name" value="FH2_Formin"/>
</dbReference>
<feature type="region of interest" description="Disordered" evidence="1">
    <location>
        <begin position="920"/>
        <end position="941"/>
    </location>
</feature>
<dbReference type="GO" id="GO:0003779">
    <property type="term" value="F:actin binding"/>
    <property type="evidence" value="ECO:0007669"/>
    <property type="project" value="InterPro"/>
</dbReference>
<evidence type="ECO:0000259" key="3">
    <source>
        <dbReference type="PROSITE" id="PS51444"/>
    </source>
</evidence>
<dbReference type="Gene3D" id="1.25.10.10">
    <property type="entry name" value="Leucine-rich Repeat Variant"/>
    <property type="match status" value="1"/>
</dbReference>
<dbReference type="PANTHER" id="PTHR46345:SF10">
    <property type="entry name" value="FORMIN-J"/>
    <property type="match status" value="1"/>
</dbReference>
<sequence>MTGSEGDQSVRPLSLTLASEALEQPPDDWVRGGSECEASETEMSSSFTTPQGGDLRTFGSGSACVLGNETPNKYQQHWYLFRESSIAKARSKPIVARSLNVKCTSKDSWCHQKREREREVCLARGQTGDTCIQWRQHLPRSHTAGVFPQDPLARIFVCPPSPCSHLAPQYPRTLILLSPCPSVSKDPYPALTLPLSIQGPLSCSHLAPQYPRTLVLLSPCPSVSKDPCPALTLPLIPGNELLGFESRLGVLVGTPWMKDSPTSIGYLGGRACADNAVHDGPLEKDNEDILFTDVNENVRGSWRNVRLFKGEERWFVQGGGTQWIIDFIQADGLGLVLENLERLGEGGVVRDIADTVSQMECVSGLRIVMNSEPGLNYIVEHPDYTRKLAGILSSRNPTVKLQVWELLCAVCMASPRGHSMALDALQHFKESQGLRYRFEVMISELKDADNDVYRTTLLAFINCLIMGCKDLVKRCRIRNEFLERYKVMKWQSLSMTGLGLGELLCPLRDSADDNLIIQVNVFDSNKHTDEDKVNPSHLTHQKLFDKIFRKVANTPQALSFHSLLLNLSSLEPTNPNTDQVWEALERLSSDAVYNIAEMSKFASAHYTDRRLSLPARTKSTQTPPRAWKNCRALKTTQTQTTEFSIMTDSGTPLMDGGGLSSPTKSESNFSTLPPALIPECGLSTPPPPPPMPESDLSPPPPPPPMPESDLSPPPPPPPMPGSIMPGSGPPPPPPMPGCSGPPPPPLMPGCSGPPPPMPGCSGPPPPPMPGCSGPPPPPPPPMPGCSSPPPPPPMPGCSGPPPPPPMPGCSGPPPPPSMPESICTASISPLVGNSPFSRNVLGYGTLPSRHSTPSYLPSQEKSDLLQFRSYPPHRRKMKTVNWTKIPNTVLSKESVWSEMQANPADFHVDFKKMEELFCQRAPTTSSRPQSSPSTLSPAAPEVNLLDNKRSLAVNIFLKQFKQFKRGGVVTGVVDTIRNAKGAELGAEKLRGLSRLLPEKHELEAIKSYSGNPAQLGHAELFFLKLSEVPGYALRVEAMLQV</sequence>
<dbReference type="EMBL" id="OE000613">
    <property type="protein sequence ID" value="CAD7454481.1"/>
    <property type="molecule type" value="Genomic_DNA"/>
</dbReference>